<name>K7AB54_9ALTE</name>
<dbReference type="HOGENOM" id="CLU_3120836_0_0_6"/>
<proteinExistence type="predicted"/>
<dbReference type="AlphaFoldDB" id="K7AB54"/>
<keyword evidence="2" id="KW-1185">Reference proteome</keyword>
<sequence length="50" mass="5976">MCQILILLEIDVVRQTDFPAWLRQHSLKSDASFNWNKTLSYPRQRITQIT</sequence>
<gene>
    <name evidence="1" type="ORF">C427_3140</name>
</gene>
<dbReference type="KEGG" id="gps:C427_3140"/>
<evidence type="ECO:0000313" key="2">
    <source>
        <dbReference type="Proteomes" id="UP000011864"/>
    </source>
</evidence>
<dbReference type="EMBL" id="CP003837">
    <property type="protein sequence ID" value="AGH45249.1"/>
    <property type="molecule type" value="Genomic_DNA"/>
</dbReference>
<organism evidence="1 2">
    <name type="scientific">Paraglaciecola psychrophila 170</name>
    <dbReference type="NCBI Taxonomy" id="1129794"/>
    <lineage>
        <taxon>Bacteria</taxon>
        <taxon>Pseudomonadati</taxon>
        <taxon>Pseudomonadota</taxon>
        <taxon>Gammaproteobacteria</taxon>
        <taxon>Alteromonadales</taxon>
        <taxon>Alteromonadaceae</taxon>
        <taxon>Paraglaciecola</taxon>
    </lineage>
</organism>
<reference evidence="1 2" key="1">
    <citation type="journal article" date="2013" name="Genome Announc.">
        <title>Complete Genome Sequence of Glaciecola psychrophila Strain 170T.</title>
        <authorList>
            <person name="Yin J."/>
            <person name="Chen J."/>
            <person name="Liu G."/>
            <person name="Yu Y."/>
            <person name="Song L."/>
            <person name="Wang X."/>
            <person name="Qu X."/>
        </authorList>
    </citation>
    <scope>NUCLEOTIDE SEQUENCE [LARGE SCALE GENOMIC DNA]</scope>
    <source>
        <strain evidence="1 2">170</strain>
    </source>
</reference>
<dbReference type="PATRIC" id="fig|1129794.4.peg.3123"/>
<protein>
    <submittedName>
        <fullName evidence="1">Uncharacterized protein</fullName>
    </submittedName>
</protein>
<evidence type="ECO:0000313" key="1">
    <source>
        <dbReference type="EMBL" id="AGH45249.1"/>
    </source>
</evidence>
<accession>K7AB54</accession>
<dbReference type="Proteomes" id="UP000011864">
    <property type="component" value="Chromosome"/>
</dbReference>